<comment type="caution">
    <text evidence="8">The sequence shown here is derived from an EMBL/GenBank/DDBJ whole genome shotgun (WGS) entry which is preliminary data.</text>
</comment>
<dbReference type="InterPro" id="IPR016166">
    <property type="entry name" value="FAD-bd_PCMH"/>
</dbReference>
<dbReference type="Gene3D" id="3.40.462.20">
    <property type="match status" value="1"/>
</dbReference>
<dbReference type="PANTHER" id="PTHR42973">
    <property type="entry name" value="BINDING OXIDOREDUCTASE, PUTATIVE (AFU_ORTHOLOGUE AFUA_1G17690)-RELATED"/>
    <property type="match status" value="1"/>
</dbReference>
<protein>
    <recommendedName>
        <fullName evidence="7">FAD-binding PCMH-type domain-containing protein</fullName>
    </recommendedName>
</protein>
<evidence type="ECO:0000256" key="4">
    <source>
        <dbReference type="ARBA" id="ARBA00022827"/>
    </source>
</evidence>
<dbReference type="GO" id="GO:0071949">
    <property type="term" value="F:FAD binding"/>
    <property type="evidence" value="ECO:0007669"/>
    <property type="project" value="InterPro"/>
</dbReference>
<gene>
    <name evidence="9" type="ORF">JXQ802_LOCUS47181</name>
    <name evidence="8" type="ORF">PYM288_LOCUS31316</name>
</gene>
<comment type="similarity">
    <text evidence="2">Belongs to the oxygen-dependent FAD-linked oxidoreductase family.</text>
</comment>
<evidence type="ECO:0000256" key="3">
    <source>
        <dbReference type="ARBA" id="ARBA00022630"/>
    </source>
</evidence>
<comment type="cofactor">
    <cofactor evidence="1">
        <name>FAD</name>
        <dbReference type="ChEBI" id="CHEBI:57692"/>
    </cofactor>
</comment>
<dbReference type="PANTHER" id="PTHR42973:SF39">
    <property type="entry name" value="FAD-BINDING PCMH-TYPE DOMAIN-CONTAINING PROTEIN"/>
    <property type="match status" value="1"/>
</dbReference>
<accession>A0A815FPD4</accession>
<evidence type="ECO:0000259" key="7">
    <source>
        <dbReference type="PROSITE" id="PS51387"/>
    </source>
</evidence>
<organism evidence="8 10">
    <name type="scientific">Rotaria sordida</name>
    <dbReference type="NCBI Taxonomy" id="392033"/>
    <lineage>
        <taxon>Eukaryota</taxon>
        <taxon>Metazoa</taxon>
        <taxon>Spiralia</taxon>
        <taxon>Gnathifera</taxon>
        <taxon>Rotifera</taxon>
        <taxon>Eurotatoria</taxon>
        <taxon>Bdelloidea</taxon>
        <taxon>Philodinida</taxon>
        <taxon>Philodinidae</taxon>
        <taxon>Rotaria</taxon>
    </lineage>
</organism>
<dbReference type="PROSITE" id="PS00862">
    <property type="entry name" value="OX2_COVAL_FAD"/>
    <property type="match status" value="1"/>
</dbReference>
<evidence type="ECO:0000313" key="10">
    <source>
        <dbReference type="Proteomes" id="UP000663854"/>
    </source>
</evidence>
<feature type="domain" description="FAD-binding PCMH-type" evidence="7">
    <location>
        <begin position="105"/>
        <end position="279"/>
    </location>
</feature>
<evidence type="ECO:0000256" key="5">
    <source>
        <dbReference type="ARBA" id="ARBA00023002"/>
    </source>
</evidence>
<keyword evidence="4" id="KW-0274">FAD</keyword>
<dbReference type="InterPro" id="IPR050416">
    <property type="entry name" value="FAD-linked_Oxidoreductase"/>
</dbReference>
<dbReference type="Proteomes" id="UP000663854">
    <property type="component" value="Unassembled WGS sequence"/>
</dbReference>
<evidence type="ECO:0000256" key="2">
    <source>
        <dbReference type="ARBA" id="ARBA00005466"/>
    </source>
</evidence>
<evidence type="ECO:0000256" key="1">
    <source>
        <dbReference type="ARBA" id="ARBA00001974"/>
    </source>
</evidence>
<dbReference type="PROSITE" id="PS51387">
    <property type="entry name" value="FAD_PCMH"/>
    <property type="match status" value="1"/>
</dbReference>
<dbReference type="Pfam" id="PF01565">
    <property type="entry name" value="FAD_binding_4"/>
    <property type="match status" value="1"/>
</dbReference>
<dbReference type="Gene3D" id="3.30.465.10">
    <property type="match status" value="1"/>
</dbReference>
<dbReference type="Proteomes" id="UP000663870">
    <property type="component" value="Unassembled WGS sequence"/>
</dbReference>
<reference evidence="8" key="1">
    <citation type="submission" date="2021-02" db="EMBL/GenBank/DDBJ databases">
        <authorList>
            <person name="Nowell W R."/>
        </authorList>
    </citation>
    <scope>NUCLEOTIDE SEQUENCE</scope>
</reference>
<keyword evidence="5" id="KW-0560">Oxidoreductase</keyword>
<evidence type="ECO:0000256" key="6">
    <source>
        <dbReference type="SAM" id="Phobius"/>
    </source>
</evidence>
<dbReference type="InterPro" id="IPR006094">
    <property type="entry name" value="Oxid_FAD_bind_N"/>
</dbReference>
<dbReference type="EMBL" id="CAJNOL010004555">
    <property type="protein sequence ID" value="CAF1590524.1"/>
    <property type="molecule type" value="Genomic_DNA"/>
</dbReference>
<dbReference type="Pfam" id="PF08031">
    <property type="entry name" value="BBE"/>
    <property type="match status" value="1"/>
</dbReference>
<dbReference type="InterPro" id="IPR006093">
    <property type="entry name" value="Oxy_OxRdtase_FAD_BS"/>
</dbReference>
<evidence type="ECO:0000313" key="11">
    <source>
        <dbReference type="Proteomes" id="UP000663870"/>
    </source>
</evidence>
<dbReference type="UniPathway" id="UPA00991">
    <property type="reaction ID" value="UER00939"/>
</dbReference>
<dbReference type="SUPFAM" id="SSF56176">
    <property type="entry name" value="FAD-binding/transporter-associated domain-like"/>
    <property type="match status" value="1"/>
</dbReference>
<keyword evidence="6" id="KW-0472">Membrane</keyword>
<dbReference type="AlphaFoldDB" id="A0A815FPD4"/>
<name>A0A815FPD4_9BILA</name>
<keyword evidence="6" id="KW-1133">Transmembrane helix</keyword>
<evidence type="ECO:0000313" key="9">
    <source>
        <dbReference type="EMBL" id="CAF1590524.1"/>
    </source>
</evidence>
<dbReference type="EMBL" id="CAJNOH010003247">
    <property type="protein sequence ID" value="CAF1329132.1"/>
    <property type="molecule type" value="Genomic_DNA"/>
</dbReference>
<evidence type="ECO:0000313" key="8">
    <source>
        <dbReference type="EMBL" id="CAF1329132.1"/>
    </source>
</evidence>
<dbReference type="GO" id="GO:0016491">
    <property type="term" value="F:oxidoreductase activity"/>
    <property type="evidence" value="ECO:0007669"/>
    <property type="project" value="UniProtKB-KW"/>
</dbReference>
<dbReference type="InterPro" id="IPR036318">
    <property type="entry name" value="FAD-bd_PCMH-like_sf"/>
</dbReference>
<proteinExistence type="inferred from homology"/>
<feature type="transmembrane region" description="Helical" evidence="6">
    <location>
        <begin position="544"/>
        <end position="561"/>
    </location>
</feature>
<keyword evidence="6" id="KW-0812">Transmembrane</keyword>
<dbReference type="InterPro" id="IPR016169">
    <property type="entry name" value="FAD-bd_PCMH_sub2"/>
</dbReference>
<dbReference type="InterPro" id="IPR012951">
    <property type="entry name" value="BBE"/>
</dbReference>
<keyword evidence="11" id="KW-1185">Reference proteome</keyword>
<keyword evidence="3" id="KW-0285">Flavoprotein</keyword>
<sequence length="562" mass="64570">MEPVMATFTLKQGRDVTTMLKSDSIWYFIVLVYIFQTTVTRASPAVDYKFTRTNNDDLQKCLSLSLPSSIRTVYPCNTLTNQNSSQYQCEQFNVIRLSSIHGGRISHSPAVIVYVSNSTDVQNVVKCATKLDYFVNALAGGHSYEGYGLGSMYNNIIINMEAINYININQLDRTAAFGAGLRLGPIYYRTYESNNYTINGGSCVWVGLAGQALGGGYGYLSRLYGLLTDSILEMKAVNAQDELLTINETHEPDLYWALRGAGGGLFVIVTEFKFRLVKSPSLVTTLSLAWHANATKLVVQQYQSLLFNNQIFNLSNNIFWQLHVNKNLTDISITNFGMELEEFNQTISLFLATLPTPNKTEERKRDWLSYVYESSGIDNLSGDHRQLLLENLTYPTFYFKAKHLFYDQPISDHSLDRMIDRLALAEGQISMSFSPWDGYINTIPVDKTAFPHRNYKFGIQFLVYPNDEQDQQQKMNSLNEIYLTIYNDSTKHSYINYIDRDVPDWINAYYHTNQQRLIYIKHIYDKNNRFYFERTIQSNGGCRLPFLSVHFISFIIFLYFIM</sequence>